<organism evidence="1 2">
    <name type="scientific">Halomonas citrativorans</name>
    <dbReference type="NCBI Taxonomy" id="2742612"/>
    <lineage>
        <taxon>Bacteria</taxon>
        <taxon>Pseudomonadati</taxon>
        <taxon>Pseudomonadota</taxon>
        <taxon>Gammaproteobacteria</taxon>
        <taxon>Oceanospirillales</taxon>
        <taxon>Halomonadaceae</taxon>
        <taxon>Halomonas</taxon>
    </lineage>
</organism>
<gene>
    <name evidence="1" type="ORF">CZ787_18475</name>
</gene>
<proteinExistence type="predicted"/>
<dbReference type="EMBL" id="FUKM01000061">
    <property type="protein sequence ID" value="SJN15102.1"/>
    <property type="molecule type" value="Genomic_DNA"/>
</dbReference>
<evidence type="ECO:0000313" key="1">
    <source>
        <dbReference type="EMBL" id="SJN15102.1"/>
    </source>
</evidence>
<sequence>MEQEIAVPAGRAPEASLLAHLLFALKHEGIDLATLADTSFGRHIAL</sequence>
<accession>A0A1R4I5L6</accession>
<name>A0A1R4I5L6_9GAMM</name>
<dbReference type="AlphaFoldDB" id="A0A1R4I5L6"/>
<comment type="caution">
    <text evidence="1">The sequence shown here is derived from an EMBL/GenBank/DDBJ whole genome shotgun (WGS) entry which is preliminary data.</text>
</comment>
<protein>
    <submittedName>
        <fullName evidence="1">Uncharacterized protein</fullName>
    </submittedName>
</protein>
<reference evidence="1 2" key="1">
    <citation type="submission" date="2017-02" db="EMBL/GenBank/DDBJ databases">
        <authorList>
            <person name="Dridi B."/>
        </authorList>
    </citation>
    <scope>NUCLEOTIDE SEQUENCE [LARGE SCALE GENOMIC DNA]</scope>
    <source>
        <strain evidence="1 2">JB380</strain>
    </source>
</reference>
<evidence type="ECO:0000313" key="2">
    <source>
        <dbReference type="Proteomes" id="UP000196331"/>
    </source>
</evidence>
<dbReference type="Proteomes" id="UP000196331">
    <property type="component" value="Unassembled WGS sequence"/>
</dbReference>